<evidence type="ECO:0000259" key="4">
    <source>
        <dbReference type="Pfam" id="PF08429"/>
    </source>
</evidence>
<protein>
    <recommendedName>
        <fullName evidence="4">Lysine-specific demethylase-like domain-containing protein</fullName>
    </recommendedName>
</protein>
<dbReference type="InterPro" id="IPR013637">
    <property type="entry name" value="Lys_sp_deMease-like_dom"/>
</dbReference>
<organism evidence="5 6">
    <name type="scientific">Vitis vinifera</name>
    <name type="common">Grape</name>
    <dbReference type="NCBI Taxonomy" id="29760"/>
    <lineage>
        <taxon>Eukaryota</taxon>
        <taxon>Viridiplantae</taxon>
        <taxon>Streptophyta</taxon>
        <taxon>Embryophyta</taxon>
        <taxon>Tracheophyta</taxon>
        <taxon>Spermatophyta</taxon>
        <taxon>Magnoliopsida</taxon>
        <taxon>eudicotyledons</taxon>
        <taxon>Gunneridae</taxon>
        <taxon>Pentapetalae</taxon>
        <taxon>rosids</taxon>
        <taxon>Vitales</taxon>
        <taxon>Vitaceae</taxon>
        <taxon>Viteae</taxon>
        <taxon>Vitis</taxon>
    </lineage>
</organism>
<evidence type="ECO:0000256" key="3">
    <source>
        <dbReference type="ARBA" id="ARBA00022833"/>
    </source>
</evidence>
<evidence type="ECO:0000256" key="2">
    <source>
        <dbReference type="ARBA" id="ARBA00022771"/>
    </source>
</evidence>
<dbReference type="GO" id="GO:0008270">
    <property type="term" value="F:zinc ion binding"/>
    <property type="evidence" value="ECO:0007669"/>
    <property type="project" value="UniProtKB-KW"/>
</dbReference>
<dbReference type="AlphaFoldDB" id="A0A438BZC6"/>
<keyword evidence="1" id="KW-0479">Metal-binding</keyword>
<dbReference type="Pfam" id="PF08429">
    <property type="entry name" value="PLU-1"/>
    <property type="match status" value="1"/>
</dbReference>
<keyword evidence="2" id="KW-0863">Zinc-finger</keyword>
<sequence>MIEAILETGLSLGFDFDEIPKLQNARSILQWCNKALSFCSVAPALPGIESLMEYAEHLPVTCASSALCSSLIDGVKWLKKASEVIPVSCNGKICKLSDAEEVLSEVQRIKVSFPLMVGTYLDNDLHLNCKCRLWKEQILIFFGLKTEERSWSKLLQLKELGKDDAFSCCELDMVLSETEKVEKWKLHCMDIVGHPVGDVNSLLDALVKIKHTLDRSLYIYKKSRGCNPRDPCIHCFSDIKDQELLTCSICKDCYHLQCLGATLGHQSDAKAYVCSYCQFIGSGSFLEMVVLWYAHLFLARFGGKRPELNMLIELLSDAEGLCVG</sequence>
<dbReference type="EMBL" id="QGNW01002589">
    <property type="protein sequence ID" value="RVW16302.1"/>
    <property type="molecule type" value="Genomic_DNA"/>
</dbReference>
<keyword evidence="3" id="KW-0862">Zinc</keyword>
<dbReference type="InterPro" id="IPR013083">
    <property type="entry name" value="Znf_RING/FYVE/PHD"/>
</dbReference>
<dbReference type="SUPFAM" id="SSF57903">
    <property type="entry name" value="FYVE/PHD zinc finger"/>
    <property type="match status" value="1"/>
</dbReference>
<gene>
    <name evidence="5" type="ORF">CK203_067733</name>
</gene>
<evidence type="ECO:0000313" key="6">
    <source>
        <dbReference type="Proteomes" id="UP000288805"/>
    </source>
</evidence>
<evidence type="ECO:0000313" key="5">
    <source>
        <dbReference type="EMBL" id="RVW16302.1"/>
    </source>
</evidence>
<name>A0A438BZC6_VITVI</name>
<evidence type="ECO:0000256" key="1">
    <source>
        <dbReference type="ARBA" id="ARBA00022723"/>
    </source>
</evidence>
<dbReference type="Proteomes" id="UP000288805">
    <property type="component" value="Unassembled WGS sequence"/>
</dbReference>
<dbReference type="Gene3D" id="3.30.40.10">
    <property type="entry name" value="Zinc/RING finger domain, C3HC4 (zinc finger)"/>
    <property type="match status" value="1"/>
</dbReference>
<dbReference type="CDD" id="cd15489">
    <property type="entry name" value="PHD_SF"/>
    <property type="match status" value="1"/>
</dbReference>
<accession>A0A438BZC6</accession>
<dbReference type="InterPro" id="IPR011011">
    <property type="entry name" value="Znf_FYVE_PHD"/>
</dbReference>
<comment type="caution">
    <text evidence="5">The sequence shown here is derived from an EMBL/GenBank/DDBJ whole genome shotgun (WGS) entry which is preliminary data.</text>
</comment>
<proteinExistence type="predicted"/>
<feature type="domain" description="Lysine-specific demethylase-like" evidence="4">
    <location>
        <begin position="2"/>
        <end position="139"/>
    </location>
</feature>
<reference evidence="5 6" key="1">
    <citation type="journal article" date="2018" name="PLoS Genet.">
        <title>Population sequencing reveals clonal diversity and ancestral inbreeding in the grapevine cultivar Chardonnay.</title>
        <authorList>
            <person name="Roach M.J."/>
            <person name="Johnson D.L."/>
            <person name="Bohlmann J."/>
            <person name="van Vuuren H.J."/>
            <person name="Jones S.J."/>
            <person name="Pretorius I.S."/>
            <person name="Schmidt S.A."/>
            <person name="Borneman A.R."/>
        </authorList>
    </citation>
    <scope>NUCLEOTIDE SEQUENCE [LARGE SCALE GENOMIC DNA]</scope>
    <source>
        <strain evidence="6">cv. Chardonnay</strain>
        <tissue evidence="5">Leaf</tissue>
    </source>
</reference>